<dbReference type="InterPro" id="IPR025944">
    <property type="entry name" value="Sigma_54_int_dom_CS"/>
</dbReference>
<dbReference type="Gene3D" id="3.40.50.300">
    <property type="entry name" value="P-loop containing nucleotide triphosphate hydrolases"/>
    <property type="match status" value="1"/>
</dbReference>
<dbReference type="PROSITE" id="PS50110">
    <property type="entry name" value="RESPONSE_REGULATORY"/>
    <property type="match status" value="1"/>
</dbReference>
<proteinExistence type="predicted"/>
<dbReference type="GO" id="GO:0000160">
    <property type="term" value="P:phosphorelay signal transduction system"/>
    <property type="evidence" value="ECO:0007669"/>
    <property type="project" value="InterPro"/>
</dbReference>
<dbReference type="SUPFAM" id="SSF46689">
    <property type="entry name" value="Homeodomain-like"/>
    <property type="match status" value="1"/>
</dbReference>
<dbReference type="InterPro" id="IPR025943">
    <property type="entry name" value="Sigma_54_int_dom_ATP-bd_2"/>
</dbReference>
<evidence type="ECO:0000256" key="1">
    <source>
        <dbReference type="ARBA" id="ARBA00022741"/>
    </source>
</evidence>
<dbReference type="Gene3D" id="3.40.50.2300">
    <property type="match status" value="1"/>
</dbReference>
<dbReference type="GO" id="GO:0006355">
    <property type="term" value="P:regulation of DNA-templated transcription"/>
    <property type="evidence" value="ECO:0007669"/>
    <property type="project" value="InterPro"/>
</dbReference>
<keyword evidence="1" id="KW-0547">Nucleotide-binding</keyword>
<dbReference type="Pfam" id="PF00158">
    <property type="entry name" value="Sigma54_activat"/>
    <property type="match status" value="1"/>
</dbReference>
<keyword evidence="8" id="KW-1185">Reference proteome</keyword>
<evidence type="ECO:0000313" key="7">
    <source>
        <dbReference type="EMBL" id="QIJ71439.1"/>
    </source>
</evidence>
<dbReference type="PROSITE" id="PS00675">
    <property type="entry name" value="SIGMA54_INTERACT_1"/>
    <property type="match status" value="1"/>
</dbReference>
<dbReference type="Gene3D" id="1.10.10.60">
    <property type="entry name" value="Homeodomain-like"/>
    <property type="match status" value="1"/>
</dbReference>
<sequence>MPRVLLIEDDPEQRQMLAEYLALKGYEVDSAPDAREGLKLLARDPDIVLLDYLLPDGDGLTLLQEIKKKRPLVQVIIITAFGSVEKAVEAMRQGAFHYLTKPINLEELLLLLDRALKELRLRREVEVLKKRLEEVGEPEVPGVVAESRAMKEVLRLVSKVAATEATVLILGESGTGKEVVAGLLHHLSPRAEGPFIKINCAAIPEGLLESELFGHEKGAFTGADRSKPGLFEMAHKGTVFLDEVGDLPLSLQAKLLRVLQEKSFTRLGGLQEVRVDVRVLAATNQDLPKMVEEGRFREDLFWRLNVFSIKIPPLRERREDIEPLARYFLKRFAQKHGKSLEGLSREALGALLVYDFPGNVRELENIIERAVILAEGPLVTLEDLPPQLGGSQRRGSGEEMKLWELPLPEAVEWLERERIRRALKEAQGVKTRAAEILGLSERVLRYKIEKYGLG</sequence>
<dbReference type="SUPFAM" id="SSF52172">
    <property type="entry name" value="CheY-like"/>
    <property type="match status" value="1"/>
</dbReference>
<dbReference type="Gene3D" id="1.10.8.60">
    <property type="match status" value="1"/>
</dbReference>
<reference evidence="7 8" key="1">
    <citation type="submission" date="2020-02" db="EMBL/GenBank/DDBJ databases">
        <title>Genome analysis of Thermosulfuriphilus ammonigenes ST65T, an anaerobic thermophilic chemolithoautotrophic bacterium isolated from a deep-sea hydrothermal vent.</title>
        <authorList>
            <person name="Slobodkina G."/>
            <person name="Allioux M."/>
            <person name="Merkel A."/>
            <person name="Alain K."/>
            <person name="Jebbar M."/>
            <person name="Slobodkin A."/>
        </authorList>
    </citation>
    <scope>NUCLEOTIDE SEQUENCE [LARGE SCALE GENOMIC DNA]</scope>
    <source>
        <strain evidence="7 8">ST65</strain>
    </source>
</reference>
<dbReference type="SMART" id="SM00382">
    <property type="entry name" value="AAA"/>
    <property type="match status" value="1"/>
</dbReference>
<accession>A0A6G7PUT5</accession>
<dbReference type="FunFam" id="1.10.8.60:FF:000014">
    <property type="entry name" value="DNA-binding transcriptional regulator NtrC"/>
    <property type="match status" value="1"/>
</dbReference>
<dbReference type="PRINTS" id="PR01590">
    <property type="entry name" value="HTHFIS"/>
</dbReference>
<dbReference type="InterPro" id="IPR027417">
    <property type="entry name" value="P-loop_NTPase"/>
</dbReference>
<dbReference type="GO" id="GO:0005524">
    <property type="term" value="F:ATP binding"/>
    <property type="evidence" value="ECO:0007669"/>
    <property type="project" value="UniProtKB-KW"/>
</dbReference>
<dbReference type="InterPro" id="IPR002078">
    <property type="entry name" value="Sigma_54_int"/>
</dbReference>
<dbReference type="PROSITE" id="PS50045">
    <property type="entry name" value="SIGMA54_INTERACT_4"/>
    <property type="match status" value="1"/>
</dbReference>
<evidence type="ECO:0000256" key="5">
    <source>
        <dbReference type="ARBA" id="ARBA00023159"/>
    </source>
</evidence>
<dbReference type="Pfam" id="PF25601">
    <property type="entry name" value="AAA_lid_14"/>
    <property type="match status" value="1"/>
</dbReference>
<keyword evidence="6" id="KW-0804">Transcription</keyword>
<dbReference type="PANTHER" id="PTHR32071">
    <property type="entry name" value="TRANSCRIPTIONAL REGULATORY PROTEIN"/>
    <property type="match status" value="1"/>
</dbReference>
<dbReference type="InterPro" id="IPR011006">
    <property type="entry name" value="CheY-like_superfamily"/>
</dbReference>
<gene>
    <name evidence="7" type="ORF">G4V39_03735</name>
</gene>
<dbReference type="KEGG" id="tav:G4V39_03735"/>
<dbReference type="AlphaFoldDB" id="A0A6G7PUT5"/>
<dbReference type="RefSeq" id="WP_166031659.1">
    <property type="nucleotide sequence ID" value="NZ_CP048877.1"/>
</dbReference>
<dbReference type="PROSITE" id="PS00688">
    <property type="entry name" value="SIGMA54_INTERACT_3"/>
    <property type="match status" value="1"/>
</dbReference>
<dbReference type="Pfam" id="PF00072">
    <property type="entry name" value="Response_reg"/>
    <property type="match status" value="1"/>
</dbReference>
<dbReference type="PROSITE" id="PS00676">
    <property type="entry name" value="SIGMA54_INTERACT_2"/>
    <property type="match status" value="1"/>
</dbReference>
<dbReference type="FunFam" id="3.40.50.300:FF:000006">
    <property type="entry name" value="DNA-binding transcriptional regulator NtrC"/>
    <property type="match status" value="1"/>
</dbReference>
<dbReference type="InterPro" id="IPR025662">
    <property type="entry name" value="Sigma_54_int_dom_ATP-bd_1"/>
</dbReference>
<dbReference type="InterPro" id="IPR002197">
    <property type="entry name" value="HTH_Fis"/>
</dbReference>
<keyword evidence="3" id="KW-0805">Transcription regulation</keyword>
<dbReference type="InterPro" id="IPR003593">
    <property type="entry name" value="AAA+_ATPase"/>
</dbReference>
<dbReference type="SMART" id="SM00448">
    <property type="entry name" value="REC"/>
    <property type="match status" value="1"/>
</dbReference>
<evidence type="ECO:0000313" key="8">
    <source>
        <dbReference type="Proteomes" id="UP000502179"/>
    </source>
</evidence>
<dbReference type="Pfam" id="PF02954">
    <property type="entry name" value="HTH_8"/>
    <property type="match status" value="1"/>
</dbReference>
<organism evidence="7 8">
    <name type="scientific">Thermosulfuriphilus ammonigenes</name>
    <dbReference type="NCBI Taxonomy" id="1936021"/>
    <lineage>
        <taxon>Bacteria</taxon>
        <taxon>Pseudomonadati</taxon>
        <taxon>Thermodesulfobacteriota</taxon>
        <taxon>Thermodesulfobacteria</taxon>
        <taxon>Thermodesulfobacteriales</taxon>
        <taxon>Thermodesulfobacteriaceae</taxon>
        <taxon>Thermosulfuriphilus</taxon>
    </lineage>
</organism>
<dbReference type="SUPFAM" id="SSF52540">
    <property type="entry name" value="P-loop containing nucleoside triphosphate hydrolases"/>
    <property type="match status" value="1"/>
</dbReference>
<dbReference type="InterPro" id="IPR001789">
    <property type="entry name" value="Sig_transdc_resp-reg_receiver"/>
</dbReference>
<evidence type="ECO:0000256" key="3">
    <source>
        <dbReference type="ARBA" id="ARBA00023015"/>
    </source>
</evidence>
<dbReference type="Proteomes" id="UP000502179">
    <property type="component" value="Chromosome"/>
</dbReference>
<dbReference type="InterPro" id="IPR058031">
    <property type="entry name" value="AAA_lid_NorR"/>
</dbReference>
<keyword evidence="2" id="KW-0067">ATP-binding</keyword>
<dbReference type="EMBL" id="CP048877">
    <property type="protein sequence ID" value="QIJ71439.1"/>
    <property type="molecule type" value="Genomic_DNA"/>
</dbReference>
<dbReference type="InterPro" id="IPR009057">
    <property type="entry name" value="Homeodomain-like_sf"/>
</dbReference>
<keyword evidence="4" id="KW-0238">DNA-binding</keyword>
<name>A0A6G7PUT5_9BACT</name>
<protein>
    <submittedName>
        <fullName evidence="7">Sigma-54-dependent Fis family transcriptional regulator</fullName>
    </submittedName>
</protein>
<dbReference type="GO" id="GO:0043565">
    <property type="term" value="F:sequence-specific DNA binding"/>
    <property type="evidence" value="ECO:0007669"/>
    <property type="project" value="InterPro"/>
</dbReference>
<evidence type="ECO:0000256" key="6">
    <source>
        <dbReference type="ARBA" id="ARBA00023163"/>
    </source>
</evidence>
<evidence type="ECO:0000256" key="2">
    <source>
        <dbReference type="ARBA" id="ARBA00022840"/>
    </source>
</evidence>
<evidence type="ECO:0000256" key="4">
    <source>
        <dbReference type="ARBA" id="ARBA00023125"/>
    </source>
</evidence>
<keyword evidence="5" id="KW-0010">Activator</keyword>
<dbReference type="CDD" id="cd00009">
    <property type="entry name" value="AAA"/>
    <property type="match status" value="1"/>
</dbReference>